<dbReference type="RefSeq" id="WP_345074273.1">
    <property type="nucleotide sequence ID" value="NZ_BAABDJ010000036.1"/>
</dbReference>
<keyword evidence="5" id="KW-0998">Cell outer membrane</keyword>
<dbReference type="InterPro" id="IPR012944">
    <property type="entry name" value="SusD_RagB_dom"/>
</dbReference>
<dbReference type="SUPFAM" id="SSF48452">
    <property type="entry name" value="TPR-like"/>
    <property type="match status" value="1"/>
</dbReference>
<evidence type="ECO:0000256" key="2">
    <source>
        <dbReference type="ARBA" id="ARBA00006275"/>
    </source>
</evidence>
<dbReference type="EMBL" id="BAABDJ010000036">
    <property type="protein sequence ID" value="GAA4015689.1"/>
    <property type="molecule type" value="Genomic_DNA"/>
</dbReference>
<organism evidence="7 8">
    <name type="scientific">Hymenobacter fastidiosus</name>
    <dbReference type="NCBI Taxonomy" id="486264"/>
    <lineage>
        <taxon>Bacteria</taxon>
        <taxon>Pseudomonadati</taxon>
        <taxon>Bacteroidota</taxon>
        <taxon>Cytophagia</taxon>
        <taxon>Cytophagales</taxon>
        <taxon>Hymenobacteraceae</taxon>
        <taxon>Hymenobacter</taxon>
    </lineage>
</organism>
<gene>
    <name evidence="7" type="ORF">GCM10022408_31300</name>
</gene>
<dbReference type="Proteomes" id="UP001500567">
    <property type="component" value="Unassembled WGS sequence"/>
</dbReference>
<dbReference type="PROSITE" id="PS51257">
    <property type="entry name" value="PROKAR_LIPOPROTEIN"/>
    <property type="match status" value="1"/>
</dbReference>
<keyword evidence="4" id="KW-0472">Membrane</keyword>
<evidence type="ECO:0000256" key="4">
    <source>
        <dbReference type="ARBA" id="ARBA00023136"/>
    </source>
</evidence>
<keyword evidence="8" id="KW-1185">Reference proteome</keyword>
<name>A0ABP7SSD2_9BACT</name>
<comment type="similarity">
    <text evidence="2">Belongs to the SusD family.</text>
</comment>
<dbReference type="Pfam" id="PF07980">
    <property type="entry name" value="SusD_RagB"/>
    <property type="match status" value="1"/>
</dbReference>
<proteinExistence type="inferred from homology"/>
<feature type="domain" description="RagB/SusD" evidence="6">
    <location>
        <begin position="378"/>
        <end position="487"/>
    </location>
</feature>
<comment type="subcellular location">
    <subcellularLocation>
        <location evidence="1">Cell outer membrane</location>
    </subcellularLocation>
</comment>
<accession>A0ABP7SSD2</accession>
<dbReference type="InterPro" id="IPR011990">
    <property type="entry name" value="TPR-like_helical_dom_sf"/>
</dbReference>
<evidence type="ECO:0000313" key="8">
    <source>
        <dbReference type="Proteomes" id="UP001500567"/>
    </source>
</evidence>
<dbReference type="Gene3D" id="1.25.40.390">
    <property type="match status" value="1"/>
</dbReference>
<sequence>MKYPKIVCTAAVLTLLQVVSSCEVNEVLEGQLTEGQIPRGDPAALLTGVYNAQRDPIQGCVSVFALEEVSTDARIMPTRGPDWDDNGKWRQLFNHTWDPNNERVRETYTQLNGIIFAATDLLRFNPTTQQQAEARFLRAWAMFLVLDLYDQVLYREPGEKLSELARIRKGSEALNYIVSEITAIQASLPDAPVSRATKDAARVLLMKCYLNKGVYANRQAPTFAAADMNQVVALADQIITSNKYSFTPNFFDNFAPNNGAIGRENIFTQENTFGNSGPTRDFWKFVSHYKMVPVDGYNGPATTAEFYDLFEATDKRRGVAYDVSGGPANPGRRINVGFLIGQQYNLLTDAPLETRRAGTPLIFTKDINLFETGADLEAKGIRPLKYPVDYVSEGKGGNGAENDHVSFRLADVLLMKAEAILRGGTATSAGTFGATPLALVNTLRTHPSRGASALAALTLDELSNERGRELYGESWRRQDLIRFGKFLPARKDKPASAPTRLIYPIPQTQVDVNRNITQNPGY</sequence>
<reference evidence="8" key="1">
    <citation type="journal article" date="2019" name="Int. J. Syst. Evol. Microbiol.">
        <title>The Global Catalogue of Microorganisms (GCM) 10K type strain sequencing project: providing services to taxonomists for standard genome sequencing and annotation.</title>
        <authorList>
            <consortium name="The Broad Institute Genomics Platform"/>
            <consortium name="The Broad Institute Genome Sequencing Center for Infectious Disease"/>
            <person name="Wu L."/>
            <person name="Ma J."/>
        </authorList>
    </citation>
    <scope>NUCLEOTIDE SEQUENCE [LARGE SCALE GENOMIC DNA]</scope>
    <source>
        <strain evidence="8">JCM 17224</strain>
    </source>
</reference>
<evidence type="ECO:0000256" key="5">
    <source>
        <dbReference type="ARBA" id="ARBA00023237"/>
    </source>
</evidence>
<evidence type="ECO:0000256" key="3">
    <source>
        <dbReference type="ARBA" id="ARBA00022729"/>
    </source>
</evidence>
<evidence type="ECO:0000313" key="7">
    <source>
        <dbReference type="EMBL" id="GAA4015689.1"/>
    </source>
</evidence>
<comment type="caution">
    <text evidence="7">The sequence shown here is derived from an EMBL/GenBank/DDBJ whole genome shotgun (WGS) entry which is preliminary data.</text>
</comment>
<keyword evidence="3" id="KW-0732">Signal</keyword>
<evidence type="ECO:0000259" key="6">
    <source>
        <dbReference type="Pfam" id="PF07980"/>
    </source>
</evidence>
<protein>
    <submittedName>
        <fullName evidence="7">RagB/SusD family nutrient uptake outer membrane protein</fullName>
    </submittedName>
</protein>
<evidence type="ECO:0000256" key="1">
    <source>
        <dbReference type="ARBA" id="ARBA00004442"/>
    </source>
</evidence>